<evidence type="ECO:0000256" key="1">
    <source>
        <dbReference type="ARBA" id="ARBA00004651"/>
    </source>
</evidence>
<feature type="transmembrane region" description="Helical" evidence="6">
    <location>
        <begin position="184"/>
        <end position="206"/>
    </location>
</feature>
<evidence type="ECO:0000256" key="6">
    <source>
        <dbReference type="SAM" id="Phobius"/>
    </source>
</evidence>
<comment type="subcellular location">
    <subcellularLocation>
        <location evidence="1">Cell membrane</location>
        <topology evidence="1">Multi-pass membrane protein</topology>
    </subcellularLocation>
</comment>
<dbReference type="PANTHER" id="PTHR37693:SF1">
    <property type="entry name" value="INTEGRAL MEMBRANE PROTEIN"/>
    <property type="match status" value="1"/>
</dbReference>
<keyword evidence="8" id="KW-1185">Reference proteome</keyword>
<evidence type="ECO:0000256" key="4">
    <source>
        <dbReference type="ARBA" id="ARBA00022989"/>
    </source>
</evidence>
<evidence type="ECO:0000313" key="7">
    <source>
        <dbReference type="EMBL" id="BCX81431.1"/>
    </source>
</evidence>
<organism evidence="7 8">
    <name type="scientific">Methylomarinovum caldicuralii</name>
    <dbReference type="NCBI Taxonomy" id="438856"/>
    <lineage>
        <taxon>Bacteria</taxon>
        <taxon>Pseudomonadati</taxon>
        <taxon>Pseudomonadota</taxon>
        <taxon>Gammaproteobacteria</taxon>
        <taxon>Methylococcales</taxon>
        <taxon>Methylothermaceae</taxon>
        <taxon>Methylomarinovum</taxon>
    </lineage>
</organism>
<evidence type="ECO:0000256" key="3">
    <source>
        <dbReference type="ARBA" id="ARBA00022692"/>
    </source>
</evidence>
<dbReference type="InterPro" id="IPR022791">
    <property type="entry name" value="L-PG_synthase/AglD"/>
</dbReference>
<keyword evidence="2" id="KW-1003">Cell membrane</keyword>
<sequence>MADLTSAGQGGISSRFPLRRILLPLGIGLGFSGFLLYQDIRQSGDEMWRALQALARPEERTVLWLILAVAMVLLRDLAYMLQLRLLSERRLSWRAVVEIVLLWDFFAAVSPSILGGAAVAVFMLTRERIGIGRSTAIVFTTVLFDEIFYLLMVPLGLWMAGYEAVFRPLQLIHHPWLTVGMQTAFWSAYGLIAAYVALLGASLFVWPQSVNRALRWLFMVPWLKRWRRWGLRTARDLLITSVALRRRTTGWWLRIWGVTALAWLARYGVLNCLLAAFAAGPFGWSEHALAFARQAALFIVMVLSPTPGSAGVAEAGFALMFADLVAPGLVIPLALLWRMLSYYPYLFVGVPVMSRWLQRVYGTGKG</sequence>
<dbReference type="EMBL" id="AP024714">
    <property type="protein sequence ID" value="BCX81431.1"/>
    <property type="molecule type" value="Genomic_DNA"/>
</dbReference>
<dbReference type="Pfam" id="PF03706">
    <property type="entry name" value="LPG_synthase_TM"/>
    <property type="match status" value="1"/>
</dbReference>
<gene>
    <name evidence="7" type="ORF">MIT9_P1009</name>
</gene>
<dbReference type="PANTHER" id="PTHR37693">
    <property type="entry name" value="PHOSPHATIDYLGLYCEROL LYSYLTRANSFERASE"/>
    <property type="match status" value="1"/>
</dbReference>
<dbReference type="KEGG" id="mcau:MIT9_P1009"/>
<dbReference type="GO" id="GO:0005886">
    <property type="term" value="C:plasma membrane"/>
    <property type="evidence" value="ECO:0007669"/>
    <property type="project" value="UniProtKB-SubCell"/>
</dbReference>
<feature type="transmembrane region" description="Helical" evidence="6">
    <location>
        <begin position="136"/>
        <end position="160"/>
    </location>
</feature>
<keyword evidence="3 6" id="KW-0812">Transmembrane</keyword>
<accession>A0AAU9BSB9</accession>
<feature type="transmembrane region" description="Helical" evidence="6">
    <location>
        <begin position="101"/>
        <end position="124"/>
    </location>
</feature>
<dbReference type="RefSeq" id="WP_317706358.1">
    <property type="nucleotide sequence ID" value="NZ_AP024714.1"/>
</dbReference>
<evidence type="ECO:0000313" key="8">
    <source>
        <dbReference type="Proteomes" id="UP001321825"/>
    </source>
</evidence>
<name>A0AAU9BSB9_9GAMM</name>
<feature type="transmembrane region" description="Helical" evidence="6">
    <location>
        <begin position="61"/>
        <end position="81"/>
    </location>
</feature>
<keyword evidence="5 6" id="KW-0472">Membrane</keyword>
<dbReference type="AlphaFoldDB" id="A0AAU9BSB9"/>
<feature type="transmembrane region" description="Helical" evidence="6">
    <location>
        <begin position="21"/>
        <end position="40"/>
    </location>
</feature>
<dbReference type="Proteomes" id="UP001321825">
    <property type="component" value="Chromosome"/>
</dbReference>
<proteinExistence type="predicted"/>
<protein>
    <submittedName>
        <fullName evidence="7">Glycosyltransferase 2 family protein</fullName>
    </submittedName>
</protein>
<reference evidence="8" key="1">
    <citation type="journal article" date="2024" name="Int. J. Syst. Evol. Microbiol.">
        <title>Methylomarinovum tepidoasis sp. nov., a moderately thermophilic methanotroph of the family Methylothermaceae isolated from a deep-sea hydrothermal field.</title>
        <authorList>
            <person name="Hirayama H."/>
            <person name="Takaki Y."/>
            <person name="Abe M."/>
            <person name="Miyazaki M."/>
            <person name="Uematsu K."/>
            <person name="Matsui Y."/>
            <person name="Takai K."/>
        </authorList>
    </citation>
    <scope>NUCLEOTIDE SEQUENCE [LARGE SCALE GENOMIC DNA]</scope>
    <source>
        <strain evidence="8">IT-9</strain>
    </source>
</reference>
<evidence type="ECO:0000256" key="5">
    <source>
        <dbReference type="ARBA" id="ARBA00023136"/>
    </source>
</evidence>
<feature type="transmembrane region" description="Helical" evidence="6">
    <location>
        <begin position="255"/>
        <end position="278"/>
    </location>
</feature>
<evidence type="ECO:0000256" key="2">
    <source>
        <dbReference type="ARBA" id="ARBA00022475"/>
    </source>
</evidence>
<keyword evidence="4 6" id="KW-1133">Transmembrane helix</keyword>
<feature type="transmembrane region" description="Helical" evidence="6">
    <location>
        <begin position="315"/>
        <end position="336"/>
    </location>
</feature>